<dbReference type="EMBL" id="CALNXI010000011">
    <property type="protein sequence ID" value="CAH3014594.1"/>
    <property type="molecule type" value="Genomic_DNA"/>
</dbReference>
<reference evidence="6 7" key="1">
    <citation type="submission" date="2022-05" db="EMBL/GenBank/DDBJ databases">
        <authorList>
            <consortium name="Genoscope - CEA"/>
            <person name="William W."/>
        </authorList>
    </citation>
    <scope>NUCLEOTIDE SEQUENCE [LARGE SCALE GENOMIC DNA]</scope>
</reference>
<dbReference type="Pfam" id="PF02176">
    <property type="entry name" value="zf-TRAF"/>
    <property type="match status" value="1"/>
</dbReference>
<organism evidence="6 7">
    <name type="scientific">Porites evermanni</name>
    <dbReference type="NCBI Taxonomy" id="104178"/>
    <lineage>
        <taxon>Eukaryota</taxon>
        <taxon>Metazoa</taxon>
        <taxon>Cnidaria</taxon>
        <taxon>Anthozoa</taxon>
        <taxon>Hexacorallia</taxon>
        <taxon>Scleractinia</taxon>
        <taxon>Fungiina</taxon>
        <taxon>Poritidae</taxon>
        <taxon>Porites</taxon>
    </lineage>
</organism>
<feature type="domain" description="TRAF-type" evidence="5">
    <location>
        <begin position="35"/>
        <end position="78"/>
    </location>
</feature>
<evidence type="ECO:0000256" key="2">
    <source>
        <dbReference type="ARBA" id="ARBA00022771"/>
    </source>
</evidence>
<sequence>SIAVNIALDHITNELAVECQSQGCDWKGKYARAQAHQKHCPKLLVKCSNDRCAFRESREKMPQHEKSCSKREIPCKGCGDLIVWDSSQEHAQFQCTNATRPCPLIIFPRSHVNLHQHLCPETVTECRVMGCGTLVKRKKLNTHLMEAAAEHFALQSNEIIKLKQSIFNKTSNPVAVKVNRIDSFCWSITNFPRNLQVQGAGIHGGHKWRALFTIDQELFLQLVEAAHPITTEIRIVMSAGEETETTFRSDTVILKEGEMWGRRMIDINRYVDGDGKVEIKFIIYHLNLKM</sequence>
<comment type="caution">
    <text evidence="6">The sequence shown here is derived from an EMBL/GenBank/DDBJ whole genome shotgun (WGS) entry which is preliminary data.</text>
</comment>
<dbReference type="SUPFAM" id="SSF49599">
    <property type="entry name" value="TRAF domain-like"/>
    <property type="match status" value="2"/>
</dbReference>
<keyword evidence="3 4" id="KW-0862">Zinc</keyword>
<evidence type="ECO:0000256" key="1">
    <source>
        <dbReference type="ARBA" id="ARBA00022723"/>
    </source>
</evidence>
<feature type="zinc finger region" description="TRAF-type" evidence="4">
    <location>
        <begin position="35"/>
        <end position="78"/>
    </location>
</feature>
<dbReference type="PANTHER" id="PTHR10131">
    <property type="entry name" value="TNF RECEPTOR ASSOCIATED FACTOR"/>
    <property type="match status" value="1"/>
</dbReference>
<evidence type="ECO:0000259" key="5">
    <source>
        <dbReference type="PROSITE" id="PS50145"/>
    </source>
</evidence>
<evidence type="ECO:0000313" key="6">
    <source>
        <dbReference type="EMBL" id="CAH3014594.1"/>
    </source>
</evidence>
<keyword evidence="7" id="KW-1185">Reference proteome</keyword>
<evidence type="ECO:0000256" key="3">
    <source>
        <dbReference type="ARBA" id="ARBA00022833"/>
    </source>
</evidence>
<keyword evidence="1 4" id="KW-0479">Metal-binding</keyword>
<dbReference type="PROSITE" id="PS50145">
    <property type="entry name" value="ZF_TRAF"/>
    <property type="match status" value="1"/>
</dbReference>
<proteinExistence type="predicted"/>
<dbReference type="InterPro" id="IPR001293">
    <property type="entry name" value="Znf_TRAF"/>
</dbReference>
<keyword evidence="2 4" id="KW-0863">Zinc-finger</keyword>
<evidence type="ECO:0000313" key="7">
    <source>
        <dbReference type="Proteomes" id="UP001159427"/>
    </source>
</evidence>
<gene>
    <name evidence="6" type="ORF">PEVE_00001805</name>
</gene>
<accession>A0ABN8LI27</accession>
<dbReference type="InterPro" id="IPR013083">
    <property type="entry name" value="Znf_RING/FYVE/PHD"/>
</dbReference>
<protein>
    <recommendedName>
        <fullName evidence="5">TRAF-type domain-containing protein</fullName>
    </recommendedName>
</protein>
<name>A0ABN8LI27_9CNID</name>
<dbReference type="Gene3D" id="3.30.40.10">
    <property type="entry name" value="Zinc/RING finger domain, C3HC4 (zinc finger)"/>
    <property type="match status" value="1"/>
</dbReference>
<dbReference type="Proteomes" id="UP001159427">
    <property type="component" value="Unassembled WGS sequence"/>
</dbReference>
<evidence type="ECO:0000256" key="4">
    <source>
        <dbReference type="PROSITE-ProRule" id="PRU00207"/>
    </source>
</evidence>
<feature type="non-terminal residue" evidence="6">
    <location>
        <position position="1"/>
    </location>
</feature>
<dbReference type="PANTHER" id="PTHR10131:SF94">
    <property type="entry name" value="TNF RECEPTOR-ASSOCIATED FACTOR 4"/>
    <property type="match status" value="1"/>
</dbReference>